<sequence length="81" mass="9400">MMEMRQAHPRPQMLLGIRCKLIAAFCDGLAYTDRRHCVLQRLPGTDMHGYMPDRNYWDTVAIRYVLDNTSMGIVHCALMQT</sequence>
<proteinExistence type="predicted"/>
<evidence type="ECO:0000313" key="1">
    <source>
        <dbReference type="EMBL" id="BBA43450.1"/>
    </source>
</evidence>
<evidence type="ECO:0000313" key="2">
    <source>
        <dbReference type="EMBL" id="BBA45175.1"/>
    </source>
</evidence>
<dbReference type="EMBL" id="AP018360">
    <property type="protein sequence ID" value="BBA45175.1"/>
    <property type="molecule type" value="Genomic_DNA"/>
</dbReference>
<reference evidence="1" key="1">
    <citation type="journal article" date="2016" name="Biosci. Biotechnol. Biochem.">
        <title>Bioconversion of AHX to AOH by resting cells of Burkholderia contaminans CH-1.</title>
        <authorList>
            <person name="Choi J.H."/>
            <person name="Kikuchi A."/>
            <person name="Pumkaeo P."/>
            <person name="Hirai H."/>
            <person name="Tokuyama S."/>
            <person name="Kawagishi H."/>
        </authorList>
    </citation>
    <scope>NUCLEOTIDE SEQUENCE</scope>
    <source>
        <strain evidence="1">CH-1</strain>
        <plasmid evidence="2">pBC453</plasmid>
    </source>
</reference>
<accession>A0A250LFU2</accession>
<dbReference type="AlphaFoldDB" id="A0A250LFU2"/>
<geneLocation type="plasmid" evidence="2">
    <name>pBC453</name>
</geneLocation>
<dbReference type="EMBL" id="AP018358">
    <property type="protein sequence ID" value="BBA43450.1"/>
    <property type="molecule type" value="Genomic_DNA"/>
</dbReference>
<reference evidence="1" key="2">
    <citation type="journal article" date="2017" name="Genome Announc.">
        <title>High-Quality Draft Genome Sequence of Burkholderia contaminans CH-1, a Gram-Negative Bacterium That Metabolizes 2-Azahypoxanthine, a Plant Growth-Regulating Compound.</title>
        <authorList>
            <person name="Choi J.-H."/>
            <person name="Sugiura H."/>
            <person name="Moriuchi R."/>
            <person name="Kawagishi H."/>
            <person name="Dohra H."/>
        </authorList>
    </citation>
    <scope>NUCLEOTIDE SEQUENCE</scope>
    <source>
        <strain evidence="1">CH-1</strain>
        <plasmid evidence="2">pBC453</plasmid>
    </source>
</reference>
<gene>
    <name evidence="1" type="ORF">BCCH1_59500</name>
    <name evidence="2" type="ORF">BCCH1_76860</name>
</gene>
<protein>
    <submittedName>
        <fullName evidence="1">Uncharacterized protein</fullName>
    </submittedName>
</protein>
<name>A0A250LFU2_9BURK</name>
<organism evidence="1">
    <name type="scientific">Burkholderia contaminans</name>
    <dbReference type="NCBI Taxonomy" id="488447"/>
    <lineage>
        <taxon>Bacteria</taxon>
        <taxon>Pseudomonadati</taxon>
        <taxon>Pseudomonadota</taxon>
        <taxon>Betaproteobacteria</taxon>
        <taxon>Burkholderiales</taxon>
        <taxon>Burkholderiaceae</taxon>
        <taxon>Burkholderia</taxon>
        <taxon>Burkholderia cepacia complex</taxon>
    </lineage>
</organism>
<keyword evidence="2" id="KW-0614">Plasmid</keyword>